<reference evidence="7" key="1">
    <citation type="submission" date="2021-10" db="EMBL/GenBank/DDBJ databases">
        <title>Novel species in genus Arthrobacter.</title>
        <authorList>
            <person name="Liu Y."/>
        </authorList>
    </citation>
    <scope>NUCLEOTIDE SEQUENCE</scope>
    <source>
        <strain evidence="7">Zg-Y462</strain>
        <strain evidence="9">zg-Y462</strain>
    </source>
</reference>
<dbReference type="AlphaFoldDB" id="A0A9X1S8R8"/>
<dbReference type="EMBL" id="JAJFZT010000003">
    <property type="protein sequence ID" value="MCC3272263.1"/>
    <property type="molecule type" value="Genomic_DNA"/>
</dbReference>
<keyword evidence="3 6" id="KW-0812">Transmembrane</keyword>
<evidence type="ECO:0000256" key="5">
    <source>
        <dbReference type="ARBA" id="ARBA00023136"/>
    </source>
</evidence>
<dbReference type="Proteomes" id="UP000829758">
    <property type="component" value="Chromosome"/>
</dbReference>
<comment type="subcellular location">
    <subcellularLocation>
        <location evidence="1">Cell membrane</location>
        <topology evidence="1">Multi-pass membrane protein</topology>
    </subcellularLocation>
</comment>
<organism evidence="7 10">
    <name type="scientific">Arthrobacter zhangbolii</name>
    <dbReference type="NCBI Taxonomy" id="2886936"/>
    <lineage>
        <taxon>Bacteria</taxon>
        <taxon>Bacillati</taxon>
        <taxon>Actinomycetota</taxon>
        <taxon>Actinomycetes</taxon>
        <taxon>Micrococcales</taxon>
        <taxon>Micrococcaceae</taxon>
        <taxon>Arthrobacter</taxon>
    </lineage>
</organism>
<feature type="transmembrane region" description="Helical" evidence="6">
    <location>
        <begin position="250"/>
        <end position="267"/>
    </location>
</feature>
<evidence type="ECO:0000256" key="2">
    <source>
        <dbReference type="ARBA" id="ARBA00022475"/>
    </source>
</evidence>
<dbReference type="GO" id="GO:0005886">
    <property type="term" value="C:plasma membrane"/>
    <property type="evidence" value="ECO:0007669"/>
    <property type="project" value="UniProtKB-SubCell"/>
</dbReference>
<evidence type="ECO:0000256" key="6">
    <source>
        <dbReference type="SAM" id="Phobius"/>
    </source>
</evidence>
<accession>A0A9X1S8R8</accession>
<feature type="transmembrane region" description="Helical" evidence="6">
    <location>
        <begin position="172"/>
        <end position="193"/>
    </location>
</feature>
<evidence type="ECO:0000256" key="1">
    <source>
        <dbReference type="ARBA" id="ARBA00004651"/>
    </source>
</evidence>
<feature type="transmembrane region" description="Helical" evidence="6">
    <location>
        <begin position="106"/>
        <end position="126"/>
    </location>
</feature>
<dbReference type="Pfam" id="PF02653">
    <property type="entry name" value="BPD_transp_2"/>
    <property type="match status" value="1"/>
</dbReference>
<dbReference type="EMBL" id="CP094984">
    <property type="protein sequence ID" value="UON91871.1"/>
    <property type="molecule type" value="Genomic_DNA"/>
</dbReference>
<sequence>MTTPTPTARAVRTSSPSWLERSNKPTLLMGAVTVLIAVIFSIASPAFLSLGNLANLATQIAPVLVIGVAMTFVITAGQIDLSVGAIAAFIAATSAELIATGMESSVVILLACLMGLAWGLVNGYLVSYQGIPAFIVTLATMSVIRGLALLSTEGFSIPIGEQTVMRQIGSGSFLGISWLAWIGIVVFIAGLILMHKMRFGQYVTGIGSNEESIRRAGVNTRRIKMLVMALSGLAAGIAGVMIAARLGSGSANSAVGLELTVIAAVVIGGTDLFGGRGTVVGTLIGAILTGLIANGLTLVGMSPFLTPIVTGLVLLAAIWINMRGKKLSDLVSRLSGK</sequence>
<feature type="transmembrane region" description="Helical" evidence="6">
    <location>
        <begin position="56"/>
        <end position="74"/>
    </location>
</feature>
<keyword evidence="4 6" id="KW-1133">Transmembrane helix</keyword>
<dbReference type="InterPro" id="IPR001851">
    <property type="entry name" value="ABC_transp_permease"/>
</dbReference>
<dbReference type="Proteomes" id="UP001155145">
    <property type="component" value="Unassembled WGS sequence"/>
</dbReference>
<feature type="transmembrane region" description="Helical" evidence="6">
    <location>
        <begin position="279"/>
        <end position="298"/>
    </location>
</feature>
<keyword evidence="2" id="KW-1003">Cell membrane</keyword>
<evidence type="ECO:0000313" key="7">
    <source>
        <dbReference type="EMBL" id="MCC3272263.1"/>
    </source>
</evidence>
<dbReference type="GO" id="GO:0022857">
    <property type="term" value="F:transmembrane transporter activity"/>
    <property type="evidence" value="ECO:0007669"/>
    <property type="project" value="InterPro"/>
</dbReference>
<proteinExistence type="predicted"/>
<dbReference type="RefSeq" id="WP_227902886.1">
    <property type="nucleotide sequence ID" value="NZ_CP094984.1"/>
</dbReference>
<feature type="transmembrane region" description="Helical" evidence="6">
    <location>
        <begin position="223"/>
        <end position="244"/>
    </location>
</feature>
<keyword evidence="9" id="KW-1185">Reference proteome</keyword>
<dbReference type="PANTHER" id="PTHR32196:SF72">
    <property type="entry name" value="RIBOSE IMPORT PERMEASE PROTEIN RBSC"/>
    <property type="match status" value="1"/>
</dbReference>
<evidence type="ECO:0000256" key="4">
    <source>
        <dbReference type="ARBA" id="ARBA00022989"/>
    </source>
</evidence>
<feature type="transmembrane region" description="Helical" evidence="6">
    <location>
        <begin position="133"/>
        <end position="152"/>
    </location>
</feature>
<dbReference type="PANTHER" id="PTHR32196">
    <property type="entry name" value="ABC TRANSPORTER PERMEASE PROTEIN YPHD-RELATED-RELATED"/>
    <property type="match status" value="1"/>
</dbReference>
<name>A0A9X1S8R8_9MICC</name>
<feature type="transmembrane region" description="Helical" evidence="6">
    <location>
        <begin position="27"/>
        <end position="50"/>
    </location>
</feature>
<evidence type="ECO:0000256" key="3">
    <source>
        <dbReference type="ARBA" id="ARBA00022692"/>
    </source>
</evidence>
<feature type="transmembrane region" description="Helical" evidence="6">
    <location>
        <begin position="304"/>
        <end position="322"/>
    </location>
</feature>
<feature type="transmembrane region" description="Helical" evidence="6">
    <location>
        <begin position="81"/>
        <end position="100"/>
    </location>
</feature>
<dbReference type="CDD" id="cd06579">
    <property type="entry name" value="TM_PBP1_transp_AraH_like"/>
    <property type="match status" value="1"/>
</dbReference>
<protein>
    <submittedName>
        <fullName evidence="7">ABC transporter permease</fullName>
    </submittedName>
</protein>
<keyword evidence="5 6" id="KW-0472">Membrane</keyword>
<evidence type="ECO:0000313" key="10">
    <source>
        <dbReference type="Proteomes" id="UP001155145"/>
    </source>
</evidence>
<gene>
    <name evidence="7" type="ORF">LJ755_05895</name>
    <name evidence="8" type="ORF">MUK71_15020</name>
</gene>
<evidence type="ECO:0000313" key="8">
    <source>
        <dbReference type="EMBL" id="UON91871.1"/>
    </source>
</evidence>
<evidence type="ECO:0000313" key="9">
    <source>
        <dbReference type="Proteomes" id="UP000829758"/>
    </source>
</evidence>